<proteinExistence type="inferred from homology"/>
<evidence type="ECO:0000259" key="2">
    <source>
        <dbReference type="PROSITE" id="PS50164"/>
    </source>
</evidence>
<dbReference type="PROSITE" id="PS50164">
    <property type="entry name" value="GIY_YIG"/>
    <property type="match status" value="1"/>
</dbReference>
<dbReference type="Gene3D" id="3.40.1440.10">
    <property type="entry name" value="GIY-YIG endonuclease"/>
    <property type="match status" value="1"/>
</dbReference>
<dbReference type="PANTHER" id="PTHR34477">
    <property type="entry name" value="UPF0213 PROTEIN YHBQ"/>
    <property type="match status" value="1"/>
</dbReference>
<dbReference type="Proteomes" id="UP001179363">
    <property type="component" value="Unassembled WGS sequence"/>
</dbReference>
<name>A0ABS9EFZ2_9FLAO</name>
<dbReference type="InterPro" id="IPR050190">
    <property type="entry name" value="UPF0213_domain"/>
</dbReference>
<dbReference type="EMBL" id="JAKGTH010000006">
    <property type="protein sequence ID" value="MCF4100769.1"/>
    <property type="molecule type" value="Genomic_DNA"/>
</dbReference>
<reference evidence="3" key="1">
    <citation type="submission" date="2022-01" db="EMBL/GenBank/DDBJ databases">
        <title>Gillisia lutea sp. nov., isolated from marine plastic residues from the Malvarosa beach (Valencia, Spain).</title>
        <authorList>
            <person name="Vidal-Verdu A."/>
            <person name="Molina-Menor E."/>
            <person name="Satari L."/>
            <person name="Pascual J."/>
            <person name="Pereto J."/>
            <person name="Porcar M."/>
        </authorList>
    </citation>
    <scope>NUCLEOTIDE SEQUENCE</scope>
    <source>
        <strain evidence="3">M10.2A</strain>
    </source>
</reference>
<comment type="similarity">
    <text evidence="1">Belongs to the UPF0213 family.</text>
</comment>
<protein>
    <submittedName>
        <fullName evidence="3">GIY-YIG nuclease family protein</fullName>
    </submittedName>
</protein>
<dbReference type="RefSeq" id="WP_236132905.1">
    <property type="nucleotide sequence ID" value="NZ_JAKGTH010000006.1"/>
</dbReference>
<dbReference type="PANTHER" id="PTHR34477:SF1">
    <property type="entry name" value="UPF0213 PROTEIN YHBQ"/>
    <property type="match status" value="1"/>
</dbReference>
<dbReference type="CDD" id="cd10449">
    <property type="entry name" value="GIY-YIG_SLX1_like"/>
    <property type="match status" value="1"/>
</dbReference>
<keyword evidence="4" id="KW-1185">Reference proteome</keyword>
<sequence length="93" mass="11110">MHYVYILHSSNKNAFYIGETSDIEERIIQHNTGHFTNAYTKIAQDWIYFHLISCENSIQARKIEKHIKSMKSKSYFINLSKYPEMTEKLLSKY</sequence>
<evidence type="ECO:0000256" key="1">
    <source>
        <dbReference type="ARBA" id="ARBA00007435"/>
    </source>
</evidence>
<organism evidence="3 4">
    <name type="scientific">Gillisia lutea</name>
    <dbReference type="NCBI Taxonomy" id="2909668"/>
    <lineage>
        <taxon>Bacteria</taxon>
        <taxon>Pseudomonadati</taxon>
        <taxon>Bacteroidota</taxon>
        <taxon>Flavobacteriia</taxon>
        <taxon>Flavobacteriales</taxon>
        <taxon>Flavobacteriaceae</taxon>
        <taxon>Gillisia</taxon>
    </lineage>
</organism>
<dbReference type="InterPro" id="IPR000305">
    <property type="entry name" value="GIY-YIG_endonuc"/>
</dbReference>
<accession>A0ABS9EFZ2</accession>
<dbReference type="Pfam" id="PF01541">
    <property type="entry name" value="GIY-YIG"/>
    <property type="match status" value="1"/>
</dbReference>
<feature type="domain" description="GIY-YIG" evidence="2">
    <location>
        <begin position="1"/>
        <end position="78"/>
    </location>
</feature>
<evidence type="ECO:0000313" key="3">
    <source>
        <dbReference type="EMBL" id="MCF4100769.1"/>
    </source>
</evidence>
<gene>
    <name evidence="3" type="ORF">L1I30_03720</name>
</gene>
<evidence type="ECO:0000313" key="4">
    <source>
        <dbReference type="Proteomes" id="UP001179363"/>
    </source>
</evidence>
<comment type="caution">
    <text evidence="3">The sequence shown here is derived from an EMBL/GenBank/DDBJ whole genome shotgun (WGS) entry which is preliminary data.</text>
</comment>
<dbReference type="InterPro" id="IPR035901">
    <property type="entry name" value="GIY-YIG_endonuc_sf"/>
</dbReference>
<dbReference type="SUPFAM" id="SSF82771">
    <property type="entry name" value="GIY-YIG endonuclease"/>
    <property type="match status" value="1"/>
</dbReference>